<dbReference type="CDD" id="cd06664">
    <property type="entry name" value="IscU_like"/>
    <property type="match status" value="1"/>
</dbReference>
<feature type="non-terminal residue" evidence="2">
    <location>
        <position position="1"/>
    </location>
</feature>
<dbReference type="GO" id="GO:0016226">
    <property type="term" value="P:iron-sulfur cluster assembly"/>
    <property type="evidence" value="ECO:0007669"/>
    <property type="project" value="InterPro"/>
</dbReference>
<reference evidence="2" key="1">
    <citation type="journal article" date="2017" name="Gigascience">
        <title>The first near-complete assembly of the hexaploid bread wheat genome, Triticum aestivum.</title>
        <authorList>
            <person name="Zimin A.V."/>
            <person name="Puiu D."/>
            <person name="Hall R."/>
            <person name="Kingan S."/>
            <person name="Clavijo B.J."/>
            <person name="Salzberg S.L."/>
        </authorList>
    </citation>
    <scope>NUCLEOTIDE SEQUENCE</scope>
    <source>
        <tissue evidence="2">Leaf</tissue>
    </source>
</reference>
<feature type="domain" description="NIF system FeS cluster assembly NifU N-terminal" evidence="1">
    <location>
        <begin position="21"/>
        <end position="90"/>
    </location>
</feature>
<sequence>AGDSSTGAAVLGAVAARRGCHEWVVDHYSNPHNVEAFDKNDADVGTGLVGAPACGDIMKMQIRVDQASGRIVNACFKTFGCGSAIASSSV</sequence>
<evidence type="ECO:0000313" key="2">
    <source>
        <dbReference type="EMBL" id="KAF7086330.1"/>
    </source>
</evidence>
<evidence type="ECO:0000259" key="1">
    <source>
        <dbReference type="Pfam" id="PF01592"/>
    </source>
</evidence>
<dbReference type="Pfam" id="PF01592">
    <property type="entry name" value="NifU_N"/>
    <property type="match status" value="1"/>
</dbReference>
<reference evidence="2" key="2">
    <citation type="submission" date="2020-03" db="EMBL/GenBank/DDBJ databases">
        <title>The second near-complete assembly of the hexaploid bread wheat (Triticum aestivum) genome.</title>
        <authorList>
            <person name="Zimin A.V."/>
            <person name="Puiu D."/>
            <person name="Shumante A."/>
            <person name="Alonge M."/>
            <person name="Salzberg S.L."/>
        </authorList>
    </citation>
    <scope>NUCLEOTIDE SEQUENCE</scope>
    <source>
        <tissue evidence="2">Leaf</tissue>
    </source>
</reference>
<organism evidence="2">
    <name type="scientific">Triticum aestivum</name>
    <name type="common">Wheat</name>
    <dbReference type="NCBI Taxonomy" id="4565"/>
    <lineage>
        <taxon>Eukaryota</taxon>
        <taxon>Viridiplantae</taxon>
        <taxon>Streptophyta</taxon>
        <taxon>Embryophyta</taxon>
        <taxon>Tracheophyta</taxon>
        <taxon>Spermatophyta</taxon>
        <taxon>Magnoliopsida</taxon>
        <taxon>Liliopsida</taxon>
        <taxon>Poales</taxon>
        <taxon>Poaceae</taxon>
        <taxon>BOP clade</taxon>
        <taxon>Pooideae</taxon>
        <taxon>Triticodae</taxon>
        <taxon>Triticeae</taxon>
        <taxon>Triticinae</taxon>
        <taxon>Triticum</taxon>
    </lineage>
</organism>
<dbReference type="Proteomes" id="UP000815260">
    <property type="component" value="Chromosome 6B"/>
</dbReference>
<dbReference type="PANTHER" id="PTHR10093">
    <property type="entry name" value="IRON-SULFUR CLUSTER ASSEMBLY ENZYME NIFU HOMOLOG"/>
    <property type="match status" value="1"/>
</dbReference>
<name>A0A9R1LD30_WHEAT</name>
<dbReference type="Gene3D" id="3.90.1010.10">
    <property type="match status" value="1"/>
</dbReference>
<dbReference type="AlphaFoldDB" id="A0A9R1LD30"/>
<dbReference type="GO" id="GO:0051536">
    <property type="term" value="F:iron-sulfur cluster binding"/>
    <property type="evidence" value="ECO:0007669"/>
    <property type="project" value="InterPro"/>
</dbReference>
<dbReference type="EMBL" id="CM022227">
    <property type="protein sequence ID" value="KAF7086330.1"/>
    <property type="molecule type" value="Genomic_DNA"/>
</dbReference>
<gene>
    <name evidence="2" type="ORF">CFC21_089627</name>
</gene>
<protein>
    <recommendedName>
        <fullName evidence="1">NIF system FeS cluster assembly NifU N-terminal domain-containing protein</fullName>
    </recommendedName>
</protein>
<comment type="caution">
    <text evidence="2">The sequence shown here is derived from an EMBL/GenBank/DDBJ whole genome shotgun (WGS) entry which is preliminary data.</text>
</comment>
<dbReference type="InterPro" id="IPR002871">
    <property type="entry name" value="NIF_FeS_clus_asmbl_NifU_N"/>
</dbReference>
<dbReference type="GO" id="GO:0005506">
    <property type="term" value="F:iron ion binding"/>
    <property type="evidence" value="ECO:0007669"/>
    <property type="project" value="InterPro"/>
</dbReference>
<accession>A0A9R1LD30</accession>
<feature type="non-terminal residue" evidence="2">
    <location>
        <position position="90"/>
    </location>
</feature>
<proteinExistence type="predicted"/>
<dbReference type="SUPFAM" id="SSF82649">
    <property type="entry name" value="SufE/NifU"/>
    <property type="match status" value="1"/>
</dbReference>
<dbReference type="OrthoDB" id="1925777at2759"/>